<protein>
    <submittedName>
        <fullName evidence="2">Uncharacterized protein</fullName>
    </submittedName>
</protein>
<evidence type="ECO:0000313" key="3">
    <source>
        <dbReference type="Proteomes" id="UP000294003"/>
    </source>
</evidence>
<feature type="region of interest" description="Disordered" evidence="1">
    <location>
        <begin position="1"/>
        <end position="197"/>
    </location>
</feature>
<keyword evidence="3" id="KW-1185">Reference proteome</keyword>
<feature type="compositionally biased region" description="Low complexity" evidence="1">
    <location>
        <begin position="156"/>
        <end position="194"/>
    </location>
</feature>
<organism evidence="2 3">
    <name type="scientific">Monosporascus cannonballus</name>
    <dbReference type="NCBI Taxonomy" id="155416"/>
    <lineage>
        <taxon>Eukaryota</taxon>
        <taxon>Fungi</taxon>
        <taxon>Dikarya</taxon>
        <taxon>Ascomycota</taxon>
        <taxon>Pezizomycotina</taxon>
        <taxon>Sordariomycetes</taxon>
        <taxon>Xylariomycetidae</taxon>
        <taxon>Xylariales</taxon>
        <taxon>Xylariales incertae sedis</taxon>
        <taxon>Monosporascus</taxon>
    </lineage>
</organism>
<feature type="compositionally biased region" description="Polar residues" evidence="1">
    <location>
        <begin position="112"/>
        <end position="122"/>
    </location>
</feature>
<feature type="compositionally biased region" description="Polar residues" evidence="1">
    <location>
        <begin position="18"/>
        <end position="33"/>
    </location>
</feature>
<feature type="region of interest" description="Disordered" evidence="1">
    <location>
        <begin position="257"/>
        <end position="293"/>
    </location>
</feature>
<dbReference type="Proteomes" id="UP000294003">
    <property type="component" value="Unassembled WGS sequence"/>
</dbReference>
<name>A0ABY0HB46_9PEZI</name>
<gene>
    <name evidence="2" type="ORF">DL762_003693</name>
</gene>
<comment type="caution">
    <text evidence="2">The sequence shown here is derived from an EMBL/GenBank/DDBJ whole genome shotgun (WGS) entry which is preliminary data.</text>
</comment>
<feature type="compositionally biased region" description="Low complexity" evidence="1">
    <location>
        <begin position="132"/>
        <end position="142"/>
    </location>
</feature>
<sequence>MELTGVGLKKKQDREPTGTRSIVSTGSEGSNYTDGKASDLPAQGGKRPRQQRTVGQRRAEDDSDHAAAPAAMTSRSKKRRLSAHSETDSHGERSKKHRRDREASSVRGAADQETSLPNSNSDGVRLRGAGAGEPPARGVAPPIGIHANSPSGGGAATTFQPTTASTTGRGATPDSQLPGSSSSSPSGKPASDSATTILRLPARVPRFFWEVSGSELTLATKHLDGASAEEPANSYGHGGGSIRLSDDLCARARCGTTSGTRASAGASVEGVGGAGGTVLSSADKADAGADMGS</sequence>
<accession>A0ABY0HB46</accession>
<proteinExistence type="predicted"/>
<feature type="compositionally biased region" description="Basic and acidic residues" evidence="1">
    <location>
        <begin position="83"/>
        <end position="92"/>
    </location>
</feature>
<evidence type="ECO:0000313" key="2">
    <source>
        <dbReference type="EMBL" id="RYO88571.1"/>
    </source>
</evidence>
<reference evidence="2 3" key="1">
    <citation type="submission" date="2018-06" db="EMBL/GenBank/DDBJ databases">
        <title>Complete Genomes of Monosporascus.</title>
        <authorList>
            <person name="Robinson A.J."/>
            <person name="Natvig D.O."/>
        </authorList>
    </citation>
    <scope>NUCLEOTIDE SEQUENCE [LARGE SCALE GENOMIC DNA]</scope>
    <source>
        <strain evidence="2 3">CBS 609.92</strain>
    </source>
</reference>
<evidence type="ECO:0000256" key="1">
    <source>
        <dbReference type="SAM" id="MobiDB-lite"/>
    </source>
</evidence>
<dbReference type="EMBL" id="QJNS01000085">
    <property type="protein sequence ID" value="RYO88571.1"/>
    <property type="molecule type" value="Genomic_DNA"/>
</dbReference>